<comment type="caution">
    <text evidence="4">The sequence shown here is derived from an EMBL/GenBank/DDBJ whole genome shotgun (WGS) entry which is preliminary data.</text>
</comment>
<sequence>MIGNIEIVKADELSGGDQKGILHMIKMLQIQKMNIKFRGGLLGLKDFKKILRVTTAQICQEEINIKDYILLLLWTTDPPYSQDPKSSHDNGSKPSSDDGKKVDEDPRKDSECKDQEKEDNVKNSTICEYYNGAETDMNNLDTTIQVSPNLTIRIHKDHPLNQVIGDLKSSTQTRNMSKNLKEYGFTLKQRANHKDLQNCLFACFLSQEEPKKDERGIVIRNKARLVAQGYTQEKGIDYDEVFAPVARIEAIRLFLAYASFKDFVVYQMDVKSAFLYGKIEEGVYVCQPPGFEDPNFPDRVYKVEKALYKGDILLVQVYVDDIIFSSTKKELCNAFKKLMHEKFQMSSMGELTFFLGLQVQQKKDGIFVSQDKYVGEILKKFGFTKVKTASTPMETQKPLLKDEDGEEVDVHMYRSMIGLLIYLTSSRPDIMFAVCACARFQVNPKVSHLHAVKMIFRYLKGQPKLSLWYPKDSSIDLVAYTDSDYAGASLDRKSTIGGCQFLGSRLISWQCKKQIVVANSTTEAKYVATSSCCGQVLWIQNQLLDYGKSKEMCSIDSGIKIDRVIWLMLLGITYAELLLLGYLLLLVMVNAVEGIFINTSIKGFNHLFD</sequence>
<dbReference type="Proteomes" id="UP001151760">
    <property type="component" value="Unassembled WGS sequence"/>
</dbReference>
<organism evidence="4 5">
    <name type="scientific">Tanacetum coccineum</name>
    <dbReference type="NCBI Taxonomy" id="301880"/>
    <lineage>
        <taxon>Eukaryota</taxon>
        <taxon>Viridiplantae</taxon>
        <taxon>Streptophyta</taxon>
        <taxon>Embryophyta</taxon>
        <taxon>Tracheophyta</taxon>
        <taxon>Spermatophyta</taxon>
        <taxon>Magnoliopsida</taxon>
        <taxon>eudicotyledons</taxon>
        <taxon>Gunneridae</taxon>
        <taxon>Pentapetalae</taxon>
        <taxon>asterids</taxon>
        <taxon>campanulids</taxon>
        <taxon>Asterales</taxon>
        <taxon>Asteraceae</taxon>
        <taxon>Asteroideae</taxon>
        <taxon>Anthemideae</taxon>
        <taxon>Anthemidinae</taxon>
        <taxon>Tanacetum</taxon>
    </lineage>
</organism>
<keyword evidence="2" id="KW-0812">Transmembrane</keyword>
<proteinExistence type="predicted"/>
<dbReference type="SUPFAM" id="SSF56672">
    <property type="entry name" value="DNA/RNA polymerases"/>
    <property type="match status" value="1"/>
</dbReference>
<accession>A0ABQ5AGC7</accession>
<reference evidence="4" key="2">
    <citation type="submission" date="2022-01" db="EMBL/GenBank/DDBJ databases">
        <authorList>
            <person name="Yamashiro T."/>
            <person name="Shiraishi A."/>
            <person name="Satake H."/>
            <person name="Nakayama K."/>
        </authorList>
    </citation>
    <scope>NUCLEOTIDE SEQUENCE</scope>
</reference>
<dbReference type="InterPro" id="IPR013103">
    <property type="entry name" value="RVT_2"/>
</dbReference>
<name>A0ABQ5AGC7_9ASTR</name>
<dbReference type="CDD" id="cd09272">
    <property type="entry name" value="RNase_HI_RT_Ty1"/>
    <property type="match status" value="1"/>
</dbReference>
<feature type="compositionally biased region" description="Basic and acidic residues" evidence="1">
    <location>
        <begin position="85"/>
        <end position="117"/>
    </location>
</feature>
<dbReference type="PANTHER" id="PTHR11439:SF495">
    <property type="entry name" value="REVERSE TRANSCRIPTASE, RNA-DEPENDENT DNA POLYMERASE-RELATED"/>
    <property type="match status" value="1"/>
</dbReference>
<evidence type="ECO:0000313" key="5">
    <source>
        <dbReference type="Proteomes" id="UP001151760"/>
    </source>
</evidence>
<reference evidence="4" key="1">
    <citation type="journal article" date="2022" name="Int. J. Mol. Sci.">
        <title>Draft Genome of Tanacetum Coccineum: Genomic Comparison of Closely Related Tanacetum-Family Plants.</title>
        <authorList>
            <person name="Yamashiro T."/>
            <person name="Shiraishi A."/>
            <person name="Nakayama K."/>
            <person name="Satake H."/>
        </authorList>
    </citation>
    <scope>NUCLEOTIDE SEQUENCE</scope>
</reference>
<dbReference type="InterPro" id="IPR043502">
    <property type="entry name" value="DNA/RNA_pol_sf"/>
</dbReference>
<evidence type="ECO:0000259" key="3">
    <source>
        <dbReference type="Pfam" id="PF07727"/>
    </source>
</evidence>
<dbReference type="Pfam" id="PF07727">
    <property type="entry name" value="RVT_2"/>
    <property type="match status" value="2"/>
</dbReference>
<evidence type="ECO:0000313" key="4">
    <source>
        <dbReference type="EMBL" id="GJT00039.1"/>
    </source>
</evidence>
<keyword evidence="2" id="KW-0472">Membrane</keyword>
<keyword evidence="2" id="KW-1133">Transmembrane helix</keyword>
<feature type="domain" description="Reverse transcriptase Ty1/copia-type" evidence="3">
    <location>
        <begin position="313"/>
        <end position="394"/>
    </location>
</feature>
<dbReference type="PANTHER" id="PTHR11439">
    <property type="entry name" value="GAG-POL-RELATED RETROTRANSPOSON"/>
    <property type="match status" value="1"/>
</dbReference>
<feature type="region of interest" description="Disordered" evidence="1">
    <location>
        <begin position="81"/>
        <end position="117"/>
    </location>
</feature>
<gene>
    <name evidence="4" type="ORF">Tco_0821208</name>
</gene>
<evidence type="ECO:0000256" key="1">
    <source>
        <dbReference type="SAM" id="MobiDB-lite"/>
    </source>
</evidence>
<feature type="domain" description="Reverse transcriptase Ty1/copia-type" evidence="3">
    <location>
        <begin position="211"/>
        <end position="308"/>
    </location>
</feature>
<keyword evidence="5" id="KW-1185">Reference proteome</keyword>
<feature type="transmembrane region" description="Helical" evidence="2">
    <location>
        <begin position="564"/>
        <end position="592"/>
    </location>
</feature>
<dbReference type="EMBL" id="BQNB010012164">
    <property type="protein sequence ID" value="GJT00039.1"/>
    <property type="molecule type" value="Genomic_DNA"/>
</dbReference>
<evidence type="ECO:0000256" key="2">
    <source>
        <dbReference type="SAM" id="Phobius"/>
    </source>
</evidence>
<protein>
    <submittedName>
        <fullName evidence="4">Ribonuclease H-like domain-containing protein</fullName>
    </submittedName>
</protein>